<gene>
    <name evidence="2" type="ORF">EIO64_09305</name>
</gene>
<sequence length="105" mass="11194">MIDAPFCNAVSLLTGFTGWVLAVWSFLRPERDRSGWKLAGGGMACALALLAQLFAVQLETVAGDLETALVQASGAAIAGRILFVITLIFETMAVVSHHFAARDRT</sequence>
<dbReference type="KEGG" id="obj:EIO64_09305"/>
<protein>
    <submittedName>
        <fullName evidence="2">Uncharacterized protein</fullName>
    </submittedName>
</protein>
<keyword evidence="1" id="KW-0812">Transmembrane</keyword>
<evidence type="ECO:0000313" key="3">
    <source>
        <dbReference type="Proteomes" id="UP000298642"/>
    </source>
</evidence>
<dbReference type="RefSeq" id="WP_025545056.1">
    <property type="nucleotide sequence ID" value="NZ_CP034413.3"/>
</dbReference>
<feature type="transmembrane region" description="Helical" evidence="1">
    <location>
        <begin position="38"/>
        <end position="56"/>
    </location>
</feature>
<feature type="transmembrane region" description="Helical" evidence="1">
    <location>
        <begin position="68"/>
        <end position="89"/>
    </location>
</feature>
<reference evidence="3" key="1">
    <citation type="submission" date="2018-12" db="EMBL/GenBank/DDBJ databases">
        <title>Dusodibacter welbiota gen. nov., sp. nov., isolated from human faeces and emended description of the Oscillibacter genus.</title>
        <authorList>
            <person name="Le Roy T."/>
            <person name="Van der Smissen P."/>
            <person name="Delzenne N."/>
            <person name="Muccioli G."/>
            <person name="Collet J.F."/>
            <person name="Cani P.D."/>
        </authorList>
    </citation>
    <scope>NUCLEOTIDE SEQUENCE [LARGE SCALE GENOMIC DNA]</scope>
    <source>
        <strain evidence="3">J115</strain>
    </source>
</reference>
<dbReference type="GeneID" id="89520806"/>
<evidence type="ECO:0000256" key="1">
    <source>
        <dbReference type="SAM" id="Phobius"/>
    </source>
</evidence>
<dbReference type="AlphaFoldDB" id="A0A4D7AUV3"/>
<evidence type="ECO:0000313" key="2">
    <source>
        <dbReference type="EMBL" id="QCI59380.1"/>
    </source>
</evidence>
<name>A0A4D7AUV3_9FIRM</name>
<keyword evidence="1" id="KW-0472">Membrane</keyword>
<proteinExistence type="predicted"/>
<accession>A0A4D7AUV3</accession>
<keyword evidence="3" id="KW-1185">Reference proteome</keyword>
<dbReference type="EMBL" id="CP034413">
    <property type="protein sequence ID" value="QCI59380.1"/>
    <property type="molecule type" value="Genomic_DNA"/>
</dbReference>
<keyword evidence="1" id="KW-1133">Transmembrane helix</keyword>
<dbReference type="Proteomes" id="UP000298642">
    <property type="component" value="Chromosome"/>
</dbReference>
<organism evidence="2 3">
    <name type="scientific">Dysosmobacter welbionis</name>
    <dbReference type="NCBI Taxonomy" id="2093857"/>
    <lineage>
        <taxon>Bacteria</taxon>
        <taxon>Bacillati</taxon>
        <taxon>Bacillota</taxon>
        <taxon>Clostridia</taxon>
        <taxon>Eubacteriales</taxon>
        <taxon>Oscillospiraceae</taxon>
        <taxon>Dysosmobacter</taxon>
    </lineage>
</organism>
<feature type="transmembrane region" description="Helical" evidence="1">
    <location>
        <begin position="6"/>
        <end position="26"/>
    </location>
</feature>